<dbReference type="Proteomes" id="UP000199561">
    <property type="component" value="Unassembled WGS sequence"/>
</dbReference>
<dbReference type="NCBIfam" id="TIGR01730">
    <property type="entry name" value="RND_mfp"/>
    <property type="match status" value="1"/>
</dbReference>
<evidence type="ECO:0000259" key="4">
    <source>
        <dbReference type="Pfam" id="PF25917"/>
    </source>
</evidence>
<evidence type="ECO:0000259" key="5">
    <source>
        <dbReference type="Pfam" id="PF25967"/>
    </source>
</evidence>
<evidence type="ECO:0000313" key="6">
    <source>
        <dbReference type="EMBL" id="SFM49156.1"/>
    </source>
</evidence>
<evidence type="ECO:0000256" key="1">
    <source>
        <dbReference type="ARBA" id="ARBA00004196"/>
    </source>
</evidence>
<dbReference type="InterPro" id="IPR006143">
    <property type="entry name" value="RND_pump_MFP"/>
</dbReference>
<proteinExistence type="inferred from homology"/>
<comment type="similarity">
    <text evidence="2">Belongs to the membrane fusion protein (MFP) (TC 8.A.1) family.</text>
</comment>
<sequence length="415" mass="45670">MKARRQLFIALLVAFAGILAASAIIFSPPQTEQQEEVVKPPTVQAIEVKFERLRMDVRSQGRVMAQTEIDLVSGVSGNIIKISPAFVSGGFFKKGDLLVSIDPAEYDLRVAQAQARVMEAQYQLTREEAEAAQAQDEWQYLGQGEPNPLSLRIPQLKEKKAKLVAEQEELRNARLLRQRTEIRAPFNGRVRSKEVGMGQYLSSGAVLGRIYNSDLAEVRLPLSTQELAFIDFPEHVNAASAPKGATVSLTAHYQGQQRTWSAHIVRSEGVIDPDTGMVVVVAQIPDPFLLGTNKPASSSAKSPSTILPVGLFVEAIIEGRWFDGLVVLPASAMLKDNRVAVIDREDRLRFHRVEVFRKTREQVIVKAGLSAGERVFVSGLLHPVDGMQVVPVVAREMDKQIALEQAQTIGKPALP</sequence>
<gene>
    <name evidence="6" type="ORF">SAMN05421880_11830</name>
</gene>
<dbReference type="Gene3D" id="2.40.50.100">
    <property type="match status" value="1"/>
</dbReference>
<keyword evidence="7" id="KW-1185">Reference proteome</keyword>
<dbReference type="Gene3D" id="2.40.30.170">
    <property type="match status" value="1"/>
</dbReference>
<dbReference type="GO" id="GO:0015562">
    <property type="term" value="F:efflux transmembrane transporter activity"/>
    <property type="evidence" value="ECO:0007669"/>
    <property type="project" value="TreeGrafter"/>
</dbReference>
<dbReference type="PANTHER" id="PTHR30469">
    <property type="entry name" value="MULTIDRUG RESISTANCE PROTEIN MDTA"/>
    <property type="match status" value="1"/>
</dbReference>
<dbReference type="InterPro" id="IPR058627">
    <property type="entry name" value="MdtA-like_C"/>
</dbReference>
<dbReference type="Gene3D" id="1.10.287.470">
    <property type="entry name" value="Helix hairpin bin"/>
    <property type="match status" value="1"/>
</dbReference>
<dbReference type="SUPFAM" id="SSF111369">
    <property type="entry name" value="HlyD-like secretion proteins"/>
    <property type="match status" value="1"/>
</dbReference>
<organism evidence="6 7">
    <name type="scientific">Nitrosomonas nitrosa</name>
    <dbReference type="NCBI Taxonomy" id="52442"/>
    <lineage>
        <taxon>Bacteria</taxon>
        <taxon>Pseudomonadati</taxon>
        <taxon>Pseudomonadota</taxon>
        <taxon>Betaproteobacteria</taxon>
        <taxon>Nitrosomonadales</taxon>
        <taxon>Nitrosomonadaceae</taxon>
        <taxon>Nitrosomonas</taxon>
    </lineage>
</organism>
<dbReference type="RefSeq" id="WP_090669699.1">
    <property type="nucleotide sequence ID" value="NZ_FOUF01000018.1"/>
</dbReference>
<dbReference type="PANTHER" id="PTHR30469:SF12">
    <property type="entry name" value="MULTIDRUG RESISTANCE PROTEIN MDTA"/>
    <property type="match status" value="1"/>
</dbReference>
<dbReference type="Pfam" id="PF25917">
    <property type="entry name" value="BSH_RND"/>
    <property type="match status" value="1"/>
</dbReference>
<evidence type="ECO:0000313" key="7">
    <source>
        <dbReference type="Proteomes" id="UP000199561"/>
    </source>
</evidence>
<name>A0A1I4RAU9_9PROT</name>
<reference evidence="6 7" key="1">
    <citation type="submission" date="2016-10" db="EMBL/GenBank/DDBJ databases">
        <authorList>
            <person name="de Groot N.N."/>
        </authorList>
    </citation>
    <scope>NUCLEOTIDE SEQUENCE [LARGE SCALE GENOMIC DNA]</scope>
    <source>
        <strain evidence="6 7">Nm146</strain>
    </source>
</reference>
<dbReference type="GO" id="GO:1990281">
    <property type="term" value="C:efflux pump complex"/>
    <property type="evidence" value="ECO:0007669"/>
    <property type="project" value="TreeGrafter"/>
</dbReference>
<dbReference type="AlphaFoldDB" id="A0A1I4RAU9"/>
<keyword evidence="3" id="KW-0813">Transport</keyword>
<feature type="domain" description="Multidrug resistance protein MdtA-like barrel-sandwich hybrid" evidence="4">
    <location>
        <begin position="70"/>
        <end position="205"/>
    </location>
</feature>
<dbReference type="Pfam" id="PF25967">
    <property type="entry name" value="RND-MFP_C"/>
    <property type="match status" value="1"/>
</dbReference>
<dbReference type="STRING" id="52442.SAMN05421880_11830"/>
<feature type="domain" description="Multidrug resistance protein MdtA-like C-terminal permuted SH3" evidence="5">
    <location>
        <begin position="326"/>
        <end position="380"/>
    </location>
</feature>
<dbReference type="EMBL" id="FOUF01000018">
    <property type="protein sequence ID" value="SFM49156.1"/>
    <property type="molecule type" value="Genomic_DNA"/>
</dbReference>
<dbReference type="Gene3D" id="2.40.420.20">
    <property type="match status" value="1"/>
</dbReference>
<accession>A0A1I4RAU9</accession>
<dbReference type="InterPro" id="IPR058625">
    <property type="entry name" value="MdtA-like_BSH"/>
</dbReference>
<comment type="subcellular location">
    <subcellularLocation>
        <location evidence="1">Cell envelope</location>
    </subcellularLocation>
</comment>
<evidence type="ECO:0000256" key="2">
    <source>
        <dbReference type="ARBA" id="ARBA00009477"/>
    </source>
</evidence>
<protein>
    <submittedName>
        <fullName evidence="6">RND family efflux transporter, MFP subunit</fullName>
    </submittedName>
</protein>
<evidence type="ECO:0000256" key="3">
    <source>
        <dbReference type="ARBA" id="ARBA00022448"/>
    </source>
</evidence>